<feature type="transmembrane region" description="Helical" evidence="1">
    <location>
        <begin position="128"/>
        <end position="157"/>
    </location>
</feature>
<sequence>MKRLMRRHHGFWNDQRKHSLYLGFLLLMLALVVQINAGQYSSRRALDANPVGDLFLDNLPVLNLDYIIVQGALIMYIIGGYLFITRPRELLLGAKAFALFVIIRAFFMNLTYMGIYPRNLFDVSGPGAGFFSAITFDGNFFFSGHTGLPFLMALIFWREKHWRYFFVFVSVFFGMAALLAHVHYSIDVFAAPFITYTIFQIVAHLFPRDYALLAGSAPRGGILVDEIK</sequence>
<feature type="transmembrane region" description="Helical" evidence="1">
    <location>
        <begin position="61"/>
        <end position="84"/>
    </location>
</feature>
<dbReference type="Pfam" id="PF14360">
    <property type="entry name" value="PAP2_C"/>
    <property type="match status" value="1"/>
</dbReference>
<evidence type="ECO:0000313" key="4">
    <source>
        <dbReference type="Proteomes" id="UP000178880"/>
    </source>
</evidence>
<proteinExistence type="predicted"/>
<dbReference type="EMBL" id="MHLA01000007">
    <property type="protein sequence ID" value="OGZ00164.1"/>
    <property type="molecule type" value="Genomic_DNA"/>
</dbReference>
<keyword evidence="1" id="KW-1133">Transmembrane helix</keyword>
<evidence type="ECO:0000313" key="3">
    <source>
        <dbReference type="EMBL" id="OGZ00164.1"/>
    </source>
</evidence>
<evidence type="ECO:0000259" key="2">
    <source>
        <dbReference type="Pfam" id="PF14360"/>
    </source>
</evidence>
<feature type="domain" description="Sphingomyelin synthase-like" evidence="2">
    <location>
        <begin position="140"/>
        <end position="204"/>
    </location>
</feature>
<name>A0A1G2CFJ1_9BACT</name>
<dbReference type="STRING" id="1798650.A2945_00310"/>
<dbReference type="AlphaFoldDB" id="A0A1G2CFJ1"/>
<feature type="transmembrane region" description="Helical" evidence="1">
    <location>
        <begin position="164"/>
        <end position="182"/>
    </location>
</feature>
<evidence type="ECO:0000256" key="1">
    <source>
        <dbReference type="SAM" id="Phobius"/>
    </source>
</evidence>
<keyword evidence="1" id="KW-0812">Transmembrane</keyword>
<dbReference type="Proteomes" id="UP000178880">
    <property type="component" value="Unassembled WGS sequence"/>
</dbReference>
<feature type="transmembrane region" description="Helical" evidence="1">
    <location>
        <begin position="96"/>
        <end position="116"/>
    </location>
</feature>
<organism evidence="3 4">
    <name type="scientific">Candidatus Liptonbacteria bacterium RIFCSPLOWO2_01_FULL_52_25</name>
    <dbReference type="NCBI Taxonomy" id="1798650"/>
    <lineage>
        <taxon>Bacteria</taxon>
        <taxon>Candidatus Liptoniibacteriota</taxon>
    </lineage>
</organism>
<keyword evidence="1" id="KW-0472">Membrane</keyword>
<feature type="transmembrane region" description="Helical" evidence="1">
    <location>
        <begin position="188"/>
        <end position="206"/>
    </location>
</feature>
<reference evidence="3 4" key="1">
    <citation type="journal article" date="2016" name="Nat. Commun.">
        <title>Thousands of microbial genomes shed light on interconnected biogeochemical processes in an aquifer system.</title>
        <authorList>
            <person name="Anantharaman K."/>
            <person name="Brown C.T."/>
            <person name="Hug L.A."/>
            <person name="Sharon I."/>
            <person name="Castelle C.J."/>
            <person name="Probst A.J."/>
            <person name="Thomas B.C."/>
            <person name="Singh A."/>
            <person name="Wilkins M.J."/>
            <person name="Karaoz U."/>
            <person name="Brodie E.L."/>
            <person name="Williams K.H."/>
            <person name="Hubbard S.S."/>
            <person name="Banfield J.F."/>
        </authorList>
    </citation>
    <scope>NUCLEOTIDE SEQUENCE [LARGE SCALE GENOMIC DNA]</scope>
</reference>
<comment type="caution">
    <text evidence="3">The sequence shown here is derived from an EMBL/GenBank/DDBJ whole genome shotgun (WGS) entry which is preliminary data.</text>
</comment>
<dbReference type="InterPro" id="IPR025749">
    <property type="entry name" value="Sphingomyelin_synth-like_dom"/>
</dbReference>
<protein>
    <recommendedName>
        <fullName evidence="2">Sphingomyelin synthase-like domain-containing protein</fullName>
    </recommendedName>
</protein>
<gene>
    <name evidence="3" type="ORF">A2945_00310</name>
</gene>
<accession>A0A1G2CFJ1</accession>